<evidence type="ECO:0000259" key="1">
    <source>
        <dbReference type="Pfam" id="PF01471"/>
    </source>
</evidence>
<name>A0ABY5KUE6_9CELL</name>
<evidence type="ECO:0000313" key="3">
    <source>
        <dbReference type="Proteomes" id="UP001316384"/>
    </source>
</evidence>
<dbReference type="Proteomes" id="UP001316384">
    <property type="component" value="Chromosome"/>
</dbReference>
<organism evidence="2 3">
    <name type="scientific">Cellulomonas xiejunii</name>
    <dbReference type="NCBI Taxonomy" id="2968083"/>
    <lineage>
        <taxon>Bacteria</taxon>
        <taxon>Bacillati</taxon>
        <taxon>Actinomycetota</taxon>
        <taxon>Actinomycetes</taxon>
        <taxon>Micrococcales</taxon>
        <taxon>Cellulomonadaceae</taxon>
        <taxon>Cellulomonas</taxon>
    </lineage>
</organism>
<dbReference type="RefSeq" id="WP_227576981.1">
    <property type="nucleotide sequence ID" value="NZ_CP101987.1"/>
</dbReference>
<dbReference type="InterPro" id="IPR036365">
    <property type="entry name" value="PGBD-like_sf"/>
</dbReference>
<sequence>MTRGKRTGLSWAAGTVGLAALALVAAGAAIGAVLLPEQVSPSLGPAQGDRFVAVSTESYDGARKVQLTPEVTESTELTVTDSGRITASTCAPGTALVSGSSPLTVDDRPVLALATPTPLWRDLDVDARGPDVRALQEELARLGHPVKADGVYGTRTRDAVKALMRGIGVERPTGALPVASVLWLPAQEVRTATCAVRPGDRLTDGVVAEVAGGLTSLKVADPAEGEWVVRYRDVTAPVPSDGKVVDPTFLAAVEAGPELELALSDDGSGTIDVEYAWAAPADVAVVPPSAVTSLAGGAGCVVTEEGVKPVTVVSSALGQTLVTFEGPVPARVDTRPAAGTTCR</sequence>
<dbReference type="Pfam" id="PF01471">
    <property type="entry name" value="PG_binding_1"/>
    <property type="match status" value="1"/>
</dbReference>
<dbReference type="InterPro" id="IPR002477">
    <property type="entry name" value="Peptidoglycan-bd-like"/>
</dbReference>
<dbReference type="Gene3D" id="1.10.101.10">
    <property type="entry name" value="PGBD-like superfamily/PGBD"/>
    <property type="match status" value="1"/>
</dbReference>
<dbReference type="SUPFAM" id="SSF47090">
    <property type="entry name" value="PGBD-like"/>
    <property type="match status" value="1"/>
</dbReference>
<gene>
    <name evidence="2" type="ORF">NP048_00265</name>
</gene>
<keyword evidence="3" id="KW-1185">Reference proteome</keyword>
<feature type="domain" description="Peptidoglycan binding-like" evidence="1">
    <location>
        <begin position="128"/>
        <end position="162"/>
    </location>
</feature>
<protein>
    <submittedName>
        <fullName evidence="2">Peptidoglycan-binding protein</fullName>
    </submittedName>
</protein>
<reference evidence="2 3" key="1">
    <citation type="submission" date="2022-07" db="EMBL/GenBank/DDBJ databases">
        <title>Novel species in genus cellulomonas.</title>
        <authorList>
            <person name="Ye L."/>
        </authorList>
    </citation>
    <scope>NUCLEOTIDE SEQUENCE [LARGE SCALE GENOMIC DNA]</scope>
    <source>
        <strain evidence="3">zg-B89</strain>
    </source>
</reference>
<proteinExistence type="predicted"/>
<dbReference type="InterPro" id="IPR036366">
    <property type="entry name" value="PGBDSf"/>
</dbReference>
<accession>A0ABY5KUE6</accession>
<evidence type="ECO:0000313" key="2">
    <source>
        <dbReference type="EMBL" id="UUI71948.1"/>
    </source>
</evidence>
<dbReference type="EMBL" id="CP101987">
    <property type="protein sequence ID" value="UUI71948.1"/>
    <property type="molecule type" value="Genomic_DNA"/>
</dbReference>